<dbReference type="Proteomes" id="UP000026962">
    <property type="component" value="Chromosome 7"/>
</dbReference>
<dbReference type="HOGENOM" id="CLU_050445_0_0_1"/>
<dbReference type="PANTHER" id="PTHR23315:SF129">
    <property type="entry name" value="ARM REPEAT SUPERFAMILY PROTEIN"/>
    <property type="match status" value="1"/>
</dbReference>
<dbReference type="Gene3D" id="1.25.10.10">
    <property type="entry name" value="Leucine-rich Repeat Variant"/>
    <property type="match status" value="2"/>
</dbReference>
<feature type="repeat" description="ARM" evidence="2">
    <location>
        <begin position="207"/>
        <end position="249"/>
    </location>
</feature>
<dbReference type="InterPro" id="IPR011989">
    <property type="entry name" value="ARM-like"/>
</dbReference>
<name>A0A0E0LMR0_ORYPU</name>
<keyword evidence="1" id="KW-0833">Ubl conjugation pathway</keyword>
<dbReference type="FunFam" id="1.25.10.10:FF:000322">
    <property type="entry name" value="U-box domain-containing protein 4"/>
    <property type="match status" value="1"/>
</dbReference>
<sequence length="521" mass="54563">MVSLAGSQIPSPGQSPCAARSQRRAGHSMRTIRSALLQPDSCPGSPHMAYDAAGADSDIENLTDSVIDFHLSELAATAGPAHPAAVAKSSSANAAATEMLELSRDFSDYSSFNSDISGELERLAAAAAVVTPRSDAPQVGAVDLNELESMDLSVESTPLERVEPFVLACVQALGPDAAPDARRTAAARIRLLAKHRSDIRELIGVSGAIPALVPLLRSTDPVAQESAVTALLNLSLEERNRSAITAAGAIKPLVYALRTGTASAKQNAACALLSLSGIEENRATIGACGAIPPLVALLSAGSTRGKKDALTTLYRLCSARRNKERAVSAGAVVPLIHLVGERGSGTSEKAMVVLASLAGIVEGRDAVVEAGGIPALVETIEDGPAREREFAVVALLQLCSECPRNRALLVREGAIPPLVAFSQSGSARAKHKAETLLGYLREQRQGGGGCRVEPVAASSLASCVQDARVVFRIVMNILNSTTHVHDLWDQDLRMLVRHEYTLSLLSLEAAAPSIWVTYSCT</sequence>
<evidence type="ECO:0000256" key="3">
    <source>
        <dbReference type="SAM" id="MobiDB-lite"/>
    </source>
</evidence>
<reference evidence="5" key="1">
    <citation type="submission" date="2015-04" db="UniProtKB">
        <authorList>
            <consortium name="EnsemblPlants"/>
        </authorList>
    </citation>
    <scope>IDENTIFICATION</scope>
</reference>
<protein>
    <recommendedName>
        <fullName evidence="4">U-box domain-containing protein</fullName>
    </recommendedName>
</protein>
<dbReference type="Pfam" id="PF25598">
    <property type="entry name" value="ARM_PUB"/>
    <property type="match status" value="1"/>
</dbReference>
<dbReference type="SMART" id="SM00185">
    <property type="entry name" value="ARM"/>
    <property type="match status" value="5"/>
</dbReference>
<keyword evidence="6" id="KW-1185">Reference proteome</keyword>
<feature type="region of interest" description="Disordered" evidence="3">
    <location>
        <begin position="1"/>
        <end position="25"/>
    </location>
</feature>
<dbReference type="eggNOG" id="KOG0167">
    <property type="taxonomic scope" value="Eukaryota"/>
</dbReference>
<organism evidence="5">
    <name type="scientific">Oryza punctata</name>
    <name type="common">Red rice</name>
    <dbReference type="NCBI Taxonomy" id="4537"/>
    <lineage>
        <taxon>Eukaryota</taxon>
        <taxon>Viridiplantae</taxon>
        <taxon>Streptophyta</taxon>
        <taxon>Embryophyta</taxon>
        <taxon>Tracheophyta</taxon>
        <taxon>Spermatophyta</taxon>
        <taxon>Magnoliopsida</taxon>
        <taxon>Liliopsida</taxon>
        <taxon>Poales</taxon>
        <taxon>Poaceae</taxon>
        <taxon>BOP clade</taxon>
        <taxon>Oryzoideae</taxon>
        <taxon>Oryzeae</taxon>
        <taxon>Oryzinae</taxon>
        <taxon>Oryza</taxon>
    </lineage>
</organism>
<dbReference type="PROSITE" id="PS50176">
    <property type="entry name" value="ARM_REPEAT"/>
    <property type="match status" value="1"/>
</dbReference>
<evidence type="ECO:0000313" key="6">
    <source>
        <dbReference type="Proteomes" id="UP000026962"/>
    </source>
</evidence>
<feature type="domain" description="U-box" evidence="4">
    <location>
        <begin position="181"/>
        <end position="441"/>
    </location>
</feature>
<feature type="compositionally biased region" description="Polar residues" evidence="3">
    <location>
        <begin position="1"/>
        <end position="14"/>
    </location>
</feature>
<evidence type="ECO:0000256" key="1">
    <source>
        <dbReference type="ARBA" id="ARBA00022786"/>
    </source>
</evidence>
<dbReference type="InterPro" id="IPR016024">
    <property type="entry name" value="ARM-type_fold"/>
</dbReference>
<dbReference type="AlphaFoldDB" id="A0A0E0LMR0"/>
<evidence type="ECO:0000313" key="5">
    <source>
        <dbReference type="EnsemblPlants" id="OPUNC07G19090.1"/>
    </source>
</evidence>
<dbReference type="EnsemblPlants" id="OPUNC07G19090.1">
    <property type="protein sequence ID" value="OPUNC07G19090.1"/>
    <property type="gene ID" value="OPUNC07G19090"/>
</dbReference>
<reference evidence="5" key="2">
    <citation type="submission" date="2018-05" db="EMBL/GenBank/DDBJ databases">
        <title>OpunRS2 (Oryza punctata Reference Sequence Version 2).</title>
        <authorList>
            <person name="Zhang J."/>
            <person name="Kudrna D."/>
            <person name="Lee S."/>
            <person name="Talag J."/>
            <person name="Welchert J."/>
            <person name="Wing R.A."/>
        </authorList>
    </citation>
    <scope>NUCLEOTIDE SEQUENCE [LARGE SCALE GENOMIC DNA]</scope>
</reference>
<proteinExistence type="predicted"/>
<dbReference type="InterPro" id="IPR000225">
    <property type="entry name" value="Armadillo"/>
</dbReference>
<dbReference type="FunFam" id="1.25.10.10:FF:000308">
    <property type="entry name" value="U-box domain-containing protein 4"/>
    <property type="match status" value="1"/>
</dbReference>
<dbReference type="OMA" id="TIFRTDC"/>
<evidence type="ECO:0000259" key="4">
    <source>
        <dbReference type="Pfam" id="PF25598"/>
    </source>
</evidence>
<evidence type="ECO:0000256" key="2">
    <source>
        <dbReference type="PROSITE-ProRule" id="PRU00259"/>
    </source>
</evidence>
<dbReference type="PANTHER" id="PTHR23315">
    <property type="entry name" value="U BOX DOMAIN-CONTAINING"/>
    <property type="match status" value="1"/>
</dbReference>
<accession>A0A0E0LMR0</accession>
<dbReference type="InterPro" id="IPR058678">
    <property type="entry name" value="ARM_PUB"/>
</dbReference>
<dbReference type="Gramene" id="OPUNC07G19090.1">
    <property type="protein sequence ID" value="OPUNC07G19090.1"/>
    <property type="gene ID" value="OPUNC07G19090"/>
</dbReference>
<dbReference type="SUPFAM" id="SSF48371">
    <property type="entry name" value="ARM repeat"/>
    <property type="match status" value="1"/>
</dbReference>